<keyword evidence="3" id="KW-1185">Reference proteome</keyword>
<proteinExistence type="predicted"/>
<gene>
    <name evidence="2" type="ORF">FN846DRAFT_555660</name>
</gene>
<keyword evidence="1" id="KW-0472">Membrane</keyword>
<comment type="caution">
    <text evidence="2">The sequence shown here is derived from an EMBL/GenBank/DDBJ whole genome shotgun (WGS) entry which is preliminary data.</text>
</comment>
<dbReference type="AlphaFoldDB" id="A0A5J5ECC1"/>
<dbReference type="EMBL" id="VXIS01000480">
    <property type="protein sequence ID" value="KAA8893205.1"/>
    <property type="molecule type" value="Genomic_DNA"/>
</dbReference>
<dbReference type="InParanoid" id="A0A5J5ECC1"/>
<keyword evidence="1" id="KW-1133">Transmembrane helix</keyword>
<keyword evidence="1" id="KW-0812">Transmembrane</keyword>
<evidence type="ECO:0000313" key="2">
    <source>
        <dbReference type="EMBL" id="KAA8893205.1"/>
    </source>
</evidence>
<evidence type="ECO:0000256" key="1">
    <source>
        <dbReference type="SAM" id="Phobius"/>
    </source>
</evidence>
<protein>
    <submittedName>
        <fullName evidence="2">Uncharacterized protein</fullName>
    </submittedName>
</protein>
<name>A0A5J5ECC1_9PEZI</name>
<organism evidence="2 3">
    <name type="scientific">Sphaerosporella brunnea</name>
    <dbReference type="NCBI Taxonomy" id="1250544"/>
    <lineage>
        <taxon>Eukaryota</taxon>
        <taxon>Fungi</taxon>
        <taxon>Dikarya</taxon>
        <taxon>Ascomycota</taxon>
        <taxon>Pezizomycotina</taxon>
        <taxon>Pezizomycetes</taxon>
        <taxon>Pezizales</taxon>
        <taxon>Pyronemataceae</taxon>
        <taxon>Sphaerosporella</taxon>
    </lineage>
</organism>
<sequence>MASVCFCFVDISFGARDSIALGVFMFCFVVTAFDPHYFCLFSQDWGHLYDSLLDFFFAMVGCQMLKMIASLYSGGRAPRSEFSDWPAQQKTAKIRIRPSKFIVN</sequence>
<feature type="transmembrane region" description="Helical" evidence="1">
    <location>
        <begin position="19"/>
        <end position="40"/>
    </location>
</feature>
<evidence type="ECO:0000313" key="3">
    <source>
        <dbReference type="Proteomes" id="UP000326924"/>
    </source>
</evidence>
<dbReference type="Proteomes" id="UP000326924">
    <property type="component" value="Unassembled WGS sequence"/>
</dbReference>
<reference evidence="2 3" key="1">
    <citation type="submission" date="2019-09" db="EMBL/GenBank/DDBJ databases">
        <title>Draft genome of the ectomycorrhizal ascomycete Sphaerosporella brunnea.</title>
        <authorList>
            <consortium name="DOE Joint Genome Institute"/>
            <person name="Benucci G.M."/>
            <person name="Marozzi G."/>
            <person name="Antonielli L."/>
            <person name="Sanchez S."/>
            <person name="Marco P."/>
            <person name="Wang X."/>
            <person name="Falini L.B."/>
            <person name="Barry K."/>
            <person name="Haridas S."/>
            <person name="Lipzen A."/>
            <person name="Labutti K."/>
            <person name="Grigoriev I.V."/>
            <person name="Murat C."/>
            <person name="Martin F."/>
            <person name="Albertini E."/>
            <person name="Donnini D."/>
            <person name="Bonito G."/>
        </authorList>
    </citation>
    <scope>NUCLEOTIDE SEQUENCE [LARGE SCALE GENOMIC DNA]</scope>
    <source>
        <strain evidence="2 3">Sb_GMNB300</strain>
    </source>
</reference>
<accession>A0A5J5ECC1</accession>
<feature type="transmembrane region" description="Helical" evidence="1">
    <location>
        <begin position="52"/>
        <end position="72"/>
    </location>
</feature>